<dbReference type="AlphaFoldDB" id="A9DAW9"/>
<dbReference type="InterPro" id="IPR045276">
    <property type="entry name" value="YbiO_bact"/>
</dbReference>
<feature type="transmembrane region" description="Helical" evidence="7">
    <location>
        <begin position="404"/>
        <end position="423"/>
    </location>
</feature>
<dbReference type="GO" id="GO:0005886">
    <property type="term" value="C:plasma membrane"/>
    <property type="evidence" value="ECO:0007669"/>
    <property type="project" value="UniProtKB-SubCell"/>
</dbReference>
<feature type="transmembrane region" description="Helical" evidence="7">
    <location>
        <begin position="265"/>
        <end position="286"/>
    </location>
</feature>
<feature type="transmembrane region" description="Helical" evidence="7">
    <location>
        <begin position="187"/>
        <end position="208"/>
    </location>
</feature>
<evidence type="ECO:0000313" key="11">
    <source>
        <dbReference type="EMBL" id="EDQ32654.2"/>
    </source>
</evidence>
<dbReference type="Pfam" id="PF21082">
    <property type="entry name" value="MS_channel_3rd"/>
    <property type="match status" value="1"/>
</dbReference>
<evidence type="ECO:0000256" key="4">
    <source>
        <dbReference type="ARBA" id="ARBA00022692"/>
    </source>
</evidence>
<feature type="domain" description="Mechanosensitive ion channel MscS" evidence="8">
    <location>
        <begin position="540"/>
        <end position="605"/>
    </location>
</feature>
<evidence type="ECO:0000259" key="10">
    <source>
        <dbReference type="Pfam" id="PF21088"/>
    </source>
</evidence>
<feature type="transmembrane region" description="Helical" evidence="7">
    <location>
        <begin position="495"/>
        <end position="517"/>
    </location>
</feature>
<comment type="caution">
    <text evidence="11">The sequence shown here is derived from an EMBL/GenBank/DDBJ whole genome shotgun (WGS) entry which is preliminary data.</text>
</comment>
<dbReference type="Pfam" id="PF21088">
    <property type="entry name" value="MS_channel_1st"/>
    <property type="match status" value="1"/>
</dbReference>
<gene>
    <name evidence="11" type="ORF">HPDFL43_03886</name>
</gene>
<feature type="transmembrane region" description="Helical" evidence="7">
    <location>
        <begin position="298"/>
        <end position="316"/>
    </location>
</feature>
<dbReference type="Gene3D" id="2.30.30.60">
    <property type="match status" value="1"/>
</dbReference>
<feature type="domain" description="Mechanosensitive ion channel transmembrane helices 2/3" evidence="10">
    <location>
        <begin position="498"/>
        <end position="539"/>
    </location>
</feature>
<feature type="transmembrane region" description="Helical" evidence="7">
    <location>
        <begin position="220"/>
        <end position="244"/>
    </location>
</feature>
<reference evidence="11 12" key="1">
    <citation type="submission" date="2007-10" db="EMBL/GenBank/DDBJ databases">
        <authorList>
            <person name="Wagner-Dobler I."/>
            <person name="Ferriera S."/>
            <person name="Johnson J."/>
            <person name="Kravitz S."/>
            <person name="Beeson K."/>
            <person name="Sutton G."/>
            <person name="Rogers Y.-H."/>
            <person name="Friedman R."/>
            <person name="Frazier M."/>
            <person name="Venter J.C."/>
        </authorList>
    </citation>
    <scope>NUCLEOTIDE SEQUENCE [LARGE SCALE GENOMIC DNA]</scope>
    <source>
        <strain evidence="11 12">DFL-43</strain>
    </source>
</reference>
<feature type="transmembrane region" description="Helical" evidence="7">
    <location>
        <begin position="357"/>
        <end position="383"/>
    </location>
</feature>
<sequence>MIRLFWGGVRVLGVLLLISSQLSLVQTAGAQSLVPGVVGTNTASPAVPETPPAEKVDQLIGLLSDPVIQSWLAQRALENGSSAGQSAQSGGGAALSTRLHSIKAHLQELTEALPTIPAQFERARNILMLEFEDRGILSIIALVLGLTVAGLGFDRLARMATGGYRRWMQSLPTTNPRGRLAGLAARFLYAMILIAAFFAGSVGVFLIFDWPLLMREIVLTYLSVGLITWIVLMMSRVILVPPMLGLHPSQEYRALPMSDARAGHWYLYVGINTAFFLFTGATIGILKTFGFDEPGRMLIAGVVGLVQLLLLLTAVWRRPEQVKTSGSGVLLGPVAISWLLTVFFVVLWALRVSGANIAFWLLLAIVAIPVIVMAASDAVDYLFRAPEDDSASLTPVTIAVIDRGIRCVVIILAAYFLANIWGVDVSGIAQGENTQQRLLRGGLTAVVILLAADFGWAIIRAIIENRLNEGRALLPDGQPAPLTPKQSRMRTLLPIIQNVLLAVIIVMAVLMSLSAIGVEIGPLIAGAGVVGVAIGFGAQTLVKDVISGMFYLFDDAFRVGEYVETGTYRGTVESFSLRSVKLRHHRGYLTTVPFGELGAVQNMSRDWAIDKFSVTVGYDTDIDKARKLIKKLGIELAEDPEFAPHVIEPMKMQGVQNFGDYGIELRMKMKTKPGEQFTIRRKAYVRLKHLFEENGIKIPFPTVHVQGGGGGGGEETDSTAAAQAAIARKMAAEAAPAKG</sequence>
<evidence type="ECO:0000259" key="9">
    <source>
        <dbReference type="Pfam" id="PF21082"/>
    </source>
</evidence>
<feature type="domain" description="Mechanosensitive ion channel MscS C-terminal" evidence="9">
    <location>
        <begin position="611"/>
        <end position="698"/>
    </location>
</feature>
<dbReference type="EMBL" id="ABIA03000002">
    <property type="protein sequence ID" value="EDQ32654.2"/>
    <property type="molecule type" value="Genomic_DNA"/>
</dbReference>
<evidence type="ECO:0000256" key="2">
    <source>
        <dbReference type="ARBA" id="ARBA00008017"/>
    </source>
</evidence>
<dbReference type="STRING" id="411684.HPDFL43_03886"/>
<evidence type="ECO:0000256" key="7">
    <source>
        <dbReference type="SAM" id="Phobius"/>
    </source>
</evidence>
<evidence type="ECO:0000256" key="1">
    <source>
        <dbReference type="ARBA" id="ARBA00004651"/>
    </source>
</evidence>
<evidence type="ECO:0000256" key="6">
    <source>
        <dbReference type="ARBA" id="ARBA00023136"/>
    </source>
</evidence>
<dbReference type="Gene3D" id="1.10.287.1260">
    <property type="match status" value="1"/>
</dbReference>
<feature type="transmembrane region" description="Helical" evidence="7">
    <location>
        <begin position="136"/>
        <end position="157"/>
    </location>
</feature>
<dbReference type="SUPFAM" id="SSF82689">
    <property type="entry name" value="Mechanosensitive channel protein MscS (YggB), C-terminal domain"/>
    <property type="match status" value="1"/>
</dbReference>
<accession>A9DAW9</accession>
<keyword evidence="5 7" id="KW-1133">Transmembrane helix</keyword>
<comment type="subcellular location">
    <subcellularLocation>
        <location evidence="1">Cell membrane</location>
        <topology evidence="1">Multi-pass membrane protein</topology>
    </subcellularLocation>
</comment>
<feature type="transmembrane region" description="Helical" evidence="7">
    <location>
        <begin position="523"/>
        <end position="542"/>
    </location>
</feature>
<dbReference type="InterPro" id="IPR011014">
    <property type="entry name" value="MscS_channel_TM-2"/>
</dbReference>
<proteinExistence type="inferred from homology"/>
<evidence type="ECO:0000313" key="12">
    <source>
        <dbReference type="Proteomes" id="UP000004291"/>
    </source>
</evidence>
<dbReference type="InterPro" id="IPR006685">
    <property type="entry name" value="MscS_channel_2nd"/>
</dbReference>
<keyword evidence="12" id="KW-1185">Reference proteome</keyword>
<dbReference type="InterPro" id="IPR049278">
    <property type="entry name" value="MS_channel_C"/>
</dbReference>
<dbReference type="Pfam" id="PF00924">
    <property type="entry name" value="MS_channel_2nd"/>
    <property type="match status" value="1"/>
</dbReference>
<dbReference type="PANTHER" id="PTHR30460">
    <property type="entry name" value="MODERATE CONDUCTANCE MECHANOSENSITIVE CHANNEL YBIO"/>
    <property type="match status" value="1"/>
</dbReference>
<evidence type="ECO:0000256" key="3">
    <source>
        <dbReference type="ARBA" id="ARBA00022475"/>
    </source>
</evidence>
<keyword evidence="6 7" id="KW-0472">Membrane</keyword>
<reference evidence="11 12" key="2">
    <citation type="submission" date="2012-06" db="EMBL/GenBank/DDBJ databases">
        <authorList>
            <person name="Fiebig A."/>
        </authorList>
    </citation>
    <scope>NUCLEOTIDE SEQUENCE [LARGE SCALE GENOMIC DNA]</scope>
    <source>
        <strain evidence="11 12">DFL-43</strain>
    </source>
</reference>
<dbReference type="Proteomes" id="UP000004291">
    <property type="component" value="Chromosome"/>
</dbReference>
<evidence type="ECO:0000259" key="8">
    <source>
        <dbReference type="Pfam" id="PF00924"/>
    </source>
</evidence>
<dbReference type="InterPro" id="IPR049142">
    <property type="entry name" value="MS_channel_1st"/>
</dbReference>
<dbReference type="InterPro" id="IPR010920">
    <property type="entry name" value="LSM_dom_sf"/>
</dbReference>
<dbReference type="HOGENOM" id="CLU_013626_3_1_5"/>
<organism evidence="11 12">
    <name type="scientific">Hoeflea phototrophica (strain DSM 17068 / NCIMB 14078 / DFL-43)</name>
    <dbReference type="NCBI Taxonomy" id="411684"/>
    <lineage>
        <taxon>Bacteria</taxon>
        <taxon>Pseudomonadati</taxon>
        <taxon>Pseudomonadota</taxon>
        <taxon>Alphaproteobacteria</taxon>
        <taxon>Hyphomicrobiales</taxon>
        <taxon>Rhizobiaceae</taxon>
        <taxon>Hoeflea</taxon>
    </lineage>
</organism>
<dbReference type="InterPro" id="IPR023408">
    <property type="entry name" value="MscS_beta-dom_sf"/>
</dbReference>
<comment type="similarity">
    <text evidence="2">Belongs to the MscS (TC 1.A.23) family.</text>
</comment>
<keyword evidence="4 7" id="KW-0812">Transmembrane</keyword>
<evidence type="ECO:0000256" key="5">
    <source>
        <dbReference type="ARBA" id="ARBA00022989"/>
    </source>
</evidence>
<name>A9DAW9_HOEPD</name>
<keyword evidence="3" id="KW-1003">Cell membrane</keyword>
<feature type="transmembrane region" description="Helical" evidence="7">
    <location>
        <begin position="328"/>
        <end position="351"/>
    </location>
</feature>
<feature type="transmembrane region" description="Helical" evidence="7">
    <location>
        <begin position="443"/>
        <end position="463"/>
    </location>
</feature>
<dbReference type="PANTHER" id="PTHR30460:SF0">
    <property type="entry name" value="MODERATE CONDUCTANCE MECHANOSENSITIVE CHANNEL YBIO"/>
    <property type="match status" value="1"/>
</dbReference>
<dbReference type="eggNOG" id="COG0668">
    <property type="taxonomic scope" value="Bacteria"/>
</dbReference>
<dbReference type="SUPFAM" id="SSF82861">
    <property type="entry name" value="Mechanosensitive channel protein MscS (YggB), transmembrane region"/>
    <property type="match status" value="1"/>
</dbReference>
<dbReference type="GO" id="GO:0008381">
    <property type="term" value="F:mechanosensitive monoatomic ion channel activity"/>
    <property type="evidence" value="ECO:0007669"/>
    <property type="project" value="InterPro"/>
</dbReference>
<dbReference type="Gene3D" id="3.30.70.100">
    <property type="match status" value="1"/>
</dbReference>
<protein>
    <submittedName>
        <fullName evidence="11">Small-conductance mechanosensitive channel</fullName>
    </submittedName>
</protein>
<dbReference type="InterPro" id="IPR011066">
    <property type="entry name" value="MscS_channel_C_sf"/>
</dbReference>
<dbReference type="SUPFAM" id="SSF50182">
    <property type="entry name" value="Sm-like ribonucleoproteins"/>
    <property type="match status" value="1"/>
</dbReference>